<proteinExistence type="predicted"/>
<gene>
    <name evidence="1" type="ORF">EVA_11965</name>
</gene>
<name>J9GJX0_9ZZZZ</name>
<accession>J9GJX0</accession>
<comment type="caution">
    <text evidence="1">The sequence shown here is derived from an EMBL/GenBank/DDBJ whole genome shotgun (WGS) entry which is preliminary data.</text>
</comment>
<dbReference type="EMBL" id="AMCI01003597">
    <property type="protein sequence ID" value="EJW99929.1"/>
    <property type="molecule type" value="Genomic_DNA"/>
</dbReference>
<dbReference type="AlphaFoldDB" id="J9GJX0"/>
<reference evidence="1" key="1">
    <citation type="journal article" date="2012" name="PLoS ONE">
        <title>Gene sets for utilization of primary and secondary nutrition supplies in the distal gut of endangered iberian lynx.</title>
        <authorList>
            <person name="Alcaide M."/>
            <person name="Messina E."/>
            <person name="Richter M."/>
            <person name="Bargiela R."/>
            <person name="Peplies J."/>
            <person name="Huws S.A."/>
            <person name="Newbold C.J."/>
            <person name="Golyshin P.N."/>
            <person name="Simon M.A."/>
            <person name="Lopez G."/>
            <person name="Yakimov M.M."/>
            <person name="Ferrer M."/>
        </authorList>
    </citation>
    <scope>NUCLEOTIDE SEQUENCE</scope>
</reference>
<protein>
    <recommendedName>
        <fullName evidence="2">PepSY domain-containing protein</fullName>
    </recommendedName>
</protein>
<organism evidence="1">
    <name type="scientific">gut metagenome</name>
    <dbReference type="NCBI Taxonomy" id="749906"/>
    <lineage>
        <taxon>unclassified sequences</taxon>
        <taxon>metagenomes</taxon>
        <taxon>organismal metagenomes</taxon>
    </lineage>
</organism>
<evidence type="ECO:0008006" key="2">
    <source>
        <dbReference type="Google" id="ProtNLM"/>
    </source>
</evidence>
<evidence type="ECO:0000313" key="1">
    <source>
        <dbReference type="EMBL" id="EJW99929.1"/>
    </source>
</evidence>
<sequence>MAFASDNAAAIAVAKNEIPADSEVVNSYLDEGRYNINFRGADGVRYDVEVFALTNKVLEVEIDRVVNTKAQSAV</sequence>
<feature type="non-terminal residue" evidence="1">
    <location>
        <position position="74"/>
    </location>
</feature>